<protein>
    <submittedName>
        <fullName evidence="3">Uncharacterized protein</fullName>
    </submittedName>
</protein>
<dbReference type="Proteomes" id="UP000799324">
    <property type="component" value="Unassembled WGS sequence"/>
</dbReference>
<evidence type="ECO:0000256" key="1">
    <source>
        <dbReference type="SAM" id="MobiDB-lite"/>
    </source>
</evidence>
<name>A0A6A6TNV6_9PLEO</name>
<accession>A0A6A6TNV6</accession>
<keyword evidence="2" id="KW-0732">Signal</keyword>
<evidence type="ECO:0000256" key="2">
    <source>
        <dbReference type="SAM" id="SignalP"/>
    </source>
</evidence>
<proteinExistence type="predicted"/>
<evidence type="ECO:0000313" key="4">
    <source>
        <dbReference type="Proteomes" id="UP000799324"/>
    </source>
</evidence>
<organism evidence="3 4">
    <name type="scientific">Lophiostoma macrostomum CBS 122681</name>
    <dbReference type="NCBI Taxonomy" id="1314788"/>
    <lineage>
        <taxon>Eukaryota</taxon>
        <taxon>Fungi</taxon>
        <taxon>Dikarya</taxon>
        <taxon>Ascomycota</taxon>
        <taxon>Pezizomycotina</taxon>
        <taxon>Dothideomycetes</taxon>
        <taxon>Pleosporomycetidae</taxon>
        <taxon>Pleosporales</taxon>
        <taxon>Lophiostomataceae</taxon>
        <taxon>Lophiostoma</taxon>
    </lineage>
</organism>
<dbReference type="EMBL" id="MU004292">
    <property type="protein sequence ID" value="KAF2661739.1"/>
    <property type="molecule type" value="Genomic_DNA"/>
</dbReference>
<evidence type="ECO:0000313" key="3">
    <source>
        <dbReference type="EMBL" id="KAF2661739.1"/>
    </source>
</evidence>
<keyword evidence="4" id="KW-1185">Reference proteome</keyword>
<feature type="compositionally biased region" description="Basic and acidic residues" evidence="1">
    <location>
        <begin position="229"/>
        <end position="241"/>
    </location>
</feature>
<feature type="signal peptide" evidence="2">
    <location>
        <begin position="1"/>
        <end position="28"/>
    </location>
</feature>
<feature type="region of interest" description="Disordered" evidence="1">
    <location>
        <begin position="201"/>
        <end position="273"/>
    </location>
</feature>
<gene>
    <name evidence="3" type="ORF">K491DRAFT_773716</name>
</gene>
<feature type="region of interest" description="Disordered" evidence="1">
    <location>
        <begin position="286"/>
        <end position="324"/>
    </location>
</feature>
<feature type="chain" id="PRO_5025416263" evidence="2">
    <location>
        <begin position="29"/>
        <end position="393"/>
    </location>
</feature>
<dbReference type="OrthoDB" id="3860394at2759"/>
<feature type="compositionally biased region" description="Low complexity" evidence="1">
    <location>
        <begin position="214"/>
        <end position="228"/>
    </location>
</feature>
<sequence length="393" mass="42556">MIPRLPRIILQTMFVSGIILAPAIRADALRDLGDLTTIINSAAATIGAPQNESRPWGFMSTSGQDQIGTADLIQNITTTLLKANFALGQNQTRWLNATSDNPQASVNLTDIGLDEPYIEYVSTLPTLSTALITLGRSWHREMNRPVSDAISALEQTIDQFSTSLLTAGLVHSNSTLRTIRSSATLENAQVAWGRILNLPGAPSAGAPTDDQQPSGASISEFSSSSVMSKRGDDSDKDDKPTIVEITLEEALAPKQRRQVQDPPPALATVSPLDQVQGGATIVEITLEPASPSPSQDQPKAKRDLKQVGPNRPYPTVTTSDVDLSDGHRFGKMRKLRPGQFYSHQDLWGRAANADAKAHARARVLGEERTTLFDGVLRKGVDRRRKVKAIPFRG</sequence>
<dbReference type="AlphaFoldDB" id="A0A6A6TNV6"/>
<reference evidence="3" key="1">
    <citation type="journal article" date="2020" name="Stud. Mycol.">
        <title>101 Dothideomycetes genomes: a test case for predicting lifestyles and emergence of pathogens.</title>
        <authorList>
            <person name="Haridas S."/>
            <person name="Albert R."/>
            <person name="Binder M."/>
            <person name="Bloem J."/>
            <person name="Labutti K."/>
            <person name="Salamov A."/>
            <person name="Andreopoulos B."/>
            <person name="Baker S."/>
            <person name="Barry K."/>
            <person name="Bills G."/>
            <person name="Bluhm B."/>
            <person name="Cannon C."/>
            <person name="Castanera R."/>
            <person name="Culley D."/>
            <person name="Daum C."/>
            <person name="Ezra D."/>
            <person name="Gonzalez J."/>
            <person name="Henrissat B."/>
            <person name="Kuo A."/>
            <person name="Liang C."/>
            <person name="Lipzen A."/>
            <person name="Lutzoni F."/>
            <person name="Magnuson J."/>
            <person name="Mondo S."/>
            <person name="Nolan M."/>
            <person name="Ohm R."/>
            <person name="Pangilinan J."/>
            <person name="Park H.-J."/>
            <person name="Ramirez L."/>
            <person name="Alfaro M."/>
            <person name="Sun H."/>
            <person name="Tritt A."/>
            <person name="Yoshinaga Y."/>
            <person name="Zwiers L.-H."/>
            <person name="Turgeon B."/>
            <person name="Goodwin S."/>
            <person name="Spatafora J."/>
            <person name="Crous P."/>
            <person name="Grigoriev I."/>
        </authorList>
    </citation>
    <scope>NUCLEOTIDE SEQUENCE</scope>
    <source>
        <strain evidence="3">CBS 122681</strain>
    </source>
</reference>